<dbReference type="InterPro" id="IPR017850">
    <property type="entry name" value="Alkaline_phosphatase_core_sf"/>
</dbReference>
<reference evidence="5 6" key="2">
    <citation type="submission" date="2019-08" db="EMBL/GenBank/DDBJ databases">
        <title>Jejuicoccus antrihumi gen. nov., sp. nov., a new member of the family Dermacoccaceae isolated from a cave.</title>
        <authorList>
            <person name="Schumann P."/>
            <person name="Kim I.S."/>
        </authorList>
    </citation>
    <scope>NUCLEOTIDE SEQUENCE [LARGE SCALE GENOMIC DNA]</scope>
    <source>
        <strain evidence="5 6">C5-26</strain>
    </source>
</reference>
<dbReference type="PANTHER" id="PTHR31956">
    <property type="entry name" value="NON-SPECIFIC PHOSPHOLIPASE C4-RELATED"/>
    <property type="match status" value="1"/>
</dbReference>
<reference evidence="5 6" key="1">
    <citation type="submission" date="2019-05" db="EMBL/GenBank/DDBJ databases">
        <authorList>
            <person name="Lee S.D."/>
        </authorList>
    </citation>
    <scope>NUCLEOTIDE SEQUENCE [LARGE SCALE GENOMIC DNA]</scope>
    <source>
        <strain evidence="5 6">C5-26</strain>
    </source>
</reference>
<name>A0A563E8T6_9MICO</name>
<keyword evidence="6" id="KW-1185">Reference proteome</keyword>
<protein>
    <recommendedName>
        <fullName evidence="7">Alkaline phosphatase family protein</fullName>
    </recommendedName>
</protein>
<dbReference type="OrthoDB" id="4181857at2"/>
<comment type="caution">
    <text evidence="5">The sequence shown here is derived from an EMBL/GenBank/DDBJ whole genome shotgun (WGS) entry which is preliminary data.</text>
</comment>
<feature type="chain" id="PRO_5022115700" description="Alkaline phosphatase family protein" evidence="4">
    <location>
        <begin position="25"/>
        <end position="461"/>
    </location>
</feature>
<dbReference type="AlphaFoldDB" id="A0A563E8T6"/>
<dbReference type="GO" id="GO:0042578">
    <property type="term" value="F:phosphoric ester hydrolase activity"/>
    <property type="evidence" value="ECO:0007669"/>
    <property type="project" value="UniProtKB-ARBA"/>
</dbReference>
<proteinExistence type="predicted"/>
<evidence type="ECO:0000256" key="4">
    <source>
        <dbReference type="SAM" id="SignalP"/>
    </source>
</evidence>
<accession>A0A563E8T6</accession>
<keyword evidence="3" id="KW-0812">Transmembrane</keyword>
<evidence type="ECO:0000313" key="6">
    <source>
        <dbReference type="Proteomes" id="UP000320244"/>
    </source>
</evidence>
<dbReference type="EMBL" id="VCQV01000002">
    <property type="protein sequence ID" value="TWP38663.1"/>
    <property type="molecule type" value="Genomic_DNA"/>
</dbReference>
<organism evidence="5 6">
    <name type="scientific">Leekyejoonella antrihumi</name>
    <dbReference type="NCBI Taxonomy" id="1660198"/>
    <lineage>
        <taxon>Bacteria</taxon>
        <taxon>Bacillati</taxon>
        <taxon>Actinomycetota</taxon>
        <taxon>Actinomycetes</taxon>
        <taxon>Micrococcales</taxon>
        <taxon>Dermacoccaceae</taxon>
        <taxon>Leekyejoonella</taxon>
    </lineage>
</organism>
<dbReference type="PANTHER" id="PTHR31956:SF1">
    <property type="entry name" value="NON-SPECIFIC PHOSPHOLIPASE C1"/>
    <property type="match status" value="1"/>
</dbReference>
<evidence type="ECO:0000256" key="3">
    <source>
        <dbReference type="SAM" id="Phobius"/>
    </source>
</evidence>
<dbReference type="RefSeq" id="WP_146315066.1">
    <property type="nucleotide sequence ID" value="NZ_VCQV01000002.1"/>
</dbReference>
<sequence length="461" mass="48886">MRRMVRSASILLLTLALSSAVAQARSATPSRQPAAQGTASTPLRHIVVMSQEGHSFDNYFGHRAGVDGLPAGTCLPAPRGEPGPCVPPHPVSGSPHAKLRGTAAAQTESVDSGRMDGFVRAQAVHGSSGRVAMGYYPAQQLPVLTGVADRGVVFDKWFAAVPGSAVANDLFGVAATSPADVQQVPAKGWGDVPLIFDRLEDAGVSWRIYVENYQPDLTIGAARSAQQRSTGQVARVPALATSGFVASPSLRAHVVDLSRYYDDLARGRLPAVSFIVSTQHTELAPRNPSIDQRLVGSVVNGLLSSSAWQQSAFFLTYATSGGWYDHVPPPTIGGTRVGLRVPTVLLSPYVSAGTVNGTTYDSAAILKLIEQNWSLKPLTSRDWDAASLLPLFSFHADPARPTLVGVAPSRPPVQQPGRSVLYIGYLCALLAALVCFSFVVFRRWPSGSARETIEGGRQDDA</sequence>
<evidence type="ECO:0000313" key="5">
    <source>
        <dbReference type="EMBL" id="TWP38663.1"/>
    </source>
</evidence>
<keyword evidence="1" id="KW-0378">Hydrolase</keyword>
<keyword evidence="4" id="KW-0732">Signal</keyword>
<dbReference type="Pfam" id="PF04185">
    <property type="entry name" value="Phosphoesterase"/>
    <property type="match status" value="1"/>
</dbReference>
<feature type="signal peptide" evidence="4">
    <location>
        <begin position="1"/>
        <end position="24"/>
    </location>
</feature>
<dbReference type="InterPro" id="IPR007312">
    <property type="entry name" value="Phosphoesterase"/>
</dbReference>
<evidence type="ECO:0008006" key="7">
    <source>
        <dbReference type="Google" id="ProtNLM"/>
    </source>
</evidence>
<dbReference type="Gene3D" id="3.40.720.10">
    <property type="entry name" value="Alkaline Phosphatase, subunit A"/>
    <property type="match status" value="2"/>
</dbReference>
<gene>
    <name evidence="5" type="ORF">FGL98_02450</name>
</gene>
<evidence type="ECO:0000256" key="1">
    <source>
        <dbReference type="ARBA" id="ARBA00022801"/>
    </source>
</evidence>
<keyword evidence="3" id="KW-0472">Membrane</keyword>
<evidence type="ECO:0000256" key="2">
    <source>
        <dbReference type="ARBA" id="ARBA00023026"/>
    </source>
</evidence>
<keyword evidence="3" id="KW-1133">Transmembrane helix</keyword>
<feature type="transmembrane region" description="Helical" evidence="3">
    <location>
        <begin position="420"/>
        <end position="441"/>
    </location>
</feature>
<dbReference type="Proteomes" id="UP000320244">
    <property type="component" value="Unassembled WGS sequence"/>
</dbReference>
<dbReference type="GO" id="GO:0009395">
    <property type="term" value="P:phospholipid catabolic process"/>
    <property type="evidence" value="ECO:0007669"/>
    <property type="project" value="TreeGrafter"/>
</dbReference>
<keyword evidence="2" id="KW-0843">Virulence</keyword>